<dbReference type="Pfam" id="PF03127">
    <property type="entry name" value="GAT"/>
    <property type="match status" value="1"/>
</dbReference>
<protein>
    <recommendedName>
        <fullName evidence="4">GAT domain-containing protein</fullName>
    </recommendedName>
</protein>
<dbReference type="PANTHER" id="PTHR46646:SF1">
    <property type="entry name" value="TOM1-LIKE PROTEIN 1"/>
    <property type="match status" value="1"/>
</dbReference>
<evidence type="ECO:0000313" key="6">
    <source>
        <dbReference type="Proteomes" id="UP001151529"/>
    </source>
</evidence>
<dbReference type="GO" id="GO:0005737">
    <property type="term" value="C:cytoplasm"/>
    <property type="evidence" value="ECO:0007669"/>
    <property type="project" value="UniProtKB-ARBA"/>
</dbReference>
<evidence type="ECO:0000313" key="5">
    <source>
        <dbReference type="EMBL" id="KAJ6693730.1"/>
    </source>
</evidence>
<dbReference type="InterPro" id="IPR038425">
    <property type="entry name" value="GAT_sf"/>
</dbReference>
<dbReference type="SUPFAM" id="SSF89009">
    <property type="entry name" value="GAT-like domain"/>
    <property type="match status" value="1"/>
</dbReference>
<accession>A0A9Q0PSP6</accession>
<feature type="non-terminal residue" evidence="5">
    <location>
        <position position="56"/>
    </location>
</feature>
<reference evidence="5" key="2">
    <citation type="journal article" date="2023" name="Int. J. Mol. Sci.">
        <title>De Novo Assembly and Annotation of 11 Diverse Shrub Willow (Salix) Genomes Reveals Novel Gene Organization in Sex-Linked Regions.</title>
        <authorList>
            <person name="Hyden B."/>
            <person name="Feng K."/>
            <person name="Yates T.B."/>
            <person name="Jawdy S."/>
            <person name="Cereghino C."/>
            <person name="Smart L.B."/>
            <person name="Muchero W."/>
        </authorList>
    </citation>
    <scope>NUCLEOTIDE SEQUENCE [LARGE SCALE GENOMIC DNA]</scope>
    <source>
        <tissue evidence="5">Shoot tip</tissue>
    </source>
</reference>
<dbReference type="AlphaFoldDB" id="A0A9Q0PSP6"/>
<dbReference type="Proteomes" id="UP001151529">
    <property type="component" value="Chromosome 13"/>
</dbReference>
<evidence type="ECO:0000256" key="3">
    <source>
        <dbReference type="ARBA" id="ARBA00023136"/>
    </source>
</evidence>
<dbReference type="GO" id="GO:0043328">
    <property type="term" value="P:protein transport to vacuole involved in ubiquitin-dependent protein catabolic process via the multivesicular body sorting pathway"/>
    <property type="evidence" value="ECO:0007669"/>
    <property type="project" value="InterPro"/>
</dbReference>
<evidence type="ECO:0000259" key="4">
    <source>
        <dbReference type="PROSITE" id="PS50909"/>
    </source>
</evidence>
<reference evidence="5" key="1">
    <citation type="submission" date="2022-11" db="EMBL/GenBank/DDBJ databases">
        <authorList>
            <person name="Hyden B.L."/>
            <person name="Feng K."/>
            <person name="Yates T."/>
            <person name="Jawdy S."/>
            <person name="Smart L.B."/>
            <person name="Muchero W."/>
        </authorList>
    </citation>
    <scope>NUCLEOTIDE SEQUENCE</scope>
    <source>
        <tissue evidence="5">Shoot tip</tissue>
    </source>
</reference>
<comment type="caution">
    <text evidence="5">The sequence shown here is derived from an EMBL/GenBank/DDBJ whole genome shotgun (WGS) entry which is preliminary data.</text>
</comment>
<dbReference type="GO" id="GO:0043130">
    <property type="term" value="F:ubiquitin binding"/>
    <property type="evidence" value="ECO:0007669"/>
    <property type="project" value="InterPro"/>
</dbReference>
<dbReference type="PANTHER" id="PTHR46646">
    <property type="entry name" value="TOM1-LIKE PROTEIN 1"/>
    <property type="match status" value="1"/>
</dbReference>
<keyword evidence="6" id="KW-1185">Reference proteome</keyword>
<dbReference type="PROSITE" id="PS50909">
    <property type="entry name" value="GAT"/>
    <property type="match status" value="1"/>
</dbReference>
<dbReference type="GO" id="GO:0016020">
    <property type="term" value="C:membrane"/>
    <property type="evidence" value="ECO:0007669"/>
    <property type="project" value="UniProtKB-SubCell"/>
</dbReference>
<name>A0A9Q0PSP6_SALVM</name>
<sequence length="56" mass="6242">MGILCFNWQDGLATTLVQQCCQSQRTVQRIIETAGDNDALLFEGLNVNDEIQKVLS</sequence>
<dbReference type="GO" id="GO:0035091">
    <property type="term" value="F:phosphatidylinositol binding"/>
    <property type="evidence" value="ECO:0007669"/>
    <property type="project" value="InterPro"/>
</dbReference>
<gene>
    <name evidence="5" type="ORF">OIU85_004501</name>
</gene>
<dbReference type="EMBL" id="JAPFFL010000011">
    <property type="protein sequence ID" value="KAJ6693730.1"/>
    <property type="molecule type" value="Genomic_DNA"/>
</dbReference>
<proteinExistence type="inferred from homology"/>
<dbReference type="InterPro" id="IPR044836">
    <property type="entry name" value="TOL_plant"/>
</dbReference>
<evidence type="ECO:0000256" key="2">
    <source>
        <dbReference type="ARBA" id="ARBA00007708"/>
    </source>
</evidence>
<feature type="domain" description="GAT" evidence="4">
    <location>
        <begin position="1"/>
        <end position="56"/>
    </location>
</feature>
<dbReference type="OrthoDB" id="852478at2759"/>
<dbReference type="InterPro" id="IPR004152">
    <property type="entry name" value="GAT_dom"/>
</dbReference>
<dbReference type="Gene3D" id="1.20.58.160">
    <property type="match status" value="1"/>
</dbReference>
<comment type="similarity">
    <text evidence="2">Belongs to the TOM1 family.</text>
</comment>
<organism evidence="5 6">
    <name type="scientific">Salix viminalis</name>
    <name type="common">Common osier</name>
    <name type="synonym">Basket willow</name>
    <dbReference type="NCBI Taxonomy" id="40686"/>
    <lineage>
        <taxon>Eukaryota</taxon>
        <taxon>Viridiplantae</taxon>
        <taxon>Streptophyta</taxon>
        <taxon>Embryophyta</taxon>
        <taxon>Tracheophyta</taxon>
        <taxon>Spermatophyta</taxon>
        <taxon>Magnoliopsida</taxon>
        <taxon>eudicotyledons</taxon>
        <taxon>Gunneridae</taxon>
        <taxon>Pentapetalae</taxon>
        <taxon>rosids</taxon>
        <taxon>fabids</taxon>
        <taxon>Malpighiales</taxon>
        <taxon>Salicaceae</taxon>
        <taxon>Saliceae</taxon>
        <taxon>Salix</taxon>
    </lineage>
</organism>
<comment type="subcellular location">
    <subcellularLocation>
        <location evidence="1">Membrane</location>
        <topology evidence="1">Peripheral membrane protein</topology>
    </subcellularLocation>
</comment>
<keyword evidence="3" id="KW-0472">Membrane</keyword>
<evidence type="ECO:0000256" key="1">
    <source>
        <dbReference type="ARBA" id="ARBA00004170"/>
    </source>
</evidence>